<name>A0ABV5NCY1_9ACTN</name>
<keyword evidence="4" id="KW-1185">Reference proteome</keyword>
<sequence>MLITRHADASAVLADPRYVPPPVAQDAPEGTLAWLRARVSRFSTGTTHDERRLDLVALLDGIDPAGLRADARDLTRRRGGDWRGVPTTVLGAALGVEDASPVADAAAGYLSGSGGPAADTAVAKLLASAGIPEITLLLQAHTATETLIEHALRHRTPGQDVDALLRETLRHDPPLTVTRRVDTLTGDEVTIDLVSANRDPSVFPDHDRFDPHRRHSPHPEDSPHGGSSPHLTFGYGVRPCPGPAHALALAAGVLEGLVP</sequence>
<dbReference type="EMBL" id="JBHMCF010000003">
    <property type="protein sequence ID" value="MFB9468127.1"/>
    <property type="molecule type" value="Genomic_DNA"/>
</dbReference>
<dbReference type="PANTHER" id="PTHR46696:SF1">
    <property type="entry name" value="CYTOCHROME P450 YJIB-RELATED"/>
    <property type="match status" value="1"/>
</dbReference>
<protein>
    <submittedName>
        <fullName evidence="3">Cytochrome P450</fullName>
    </submittedName>
</protein>
<comment type="caution">
    <text evidence="3">The sequence shown here is derived from an EMBL/GenBank/DDBJ whole genome shotgun (WGS) entry which is preliminary data.</text>
</comment>
<evidence type="ECO:0000313" key="4">
    <source>
        <dbReference type="Proteomes" id="UP001589568"/>
    </source>
</evidence>
<organism evidence="3 4">
    <name type="scientific">Nonomuraea salmonea</name>
    <dbReference type="NCBI Taxonomy" id="46181"/>
    <lineage>
        <taxon>Bacteria</taxon>
        <taxon>Bacillati</taxon>
        <taxon>Actinomycetota</taxon>
        <taxon>Actinomycetes</taxon>
        <taxon>Streptosporangiales</taxon>
        <taxon>Streptosporangiaceae</taxon>
        <taxon>Nonomuraea</taxon>
    </lineage>
</organism>
<dbReference type="PANTHER" id="PTHR46696">
    <property type="entry name" value="P450, PUTATIVE (EUROFUNG)-RELATED"/>
    <property type="match status" value="1"/>
</dbReference>
<accession>A0ABV5NCY1</accession>
<dbReference type="InterPro" id="IPR001128">
    <property type="entry name" value="Cyt_P450"/>
</dbReference>
<reference evidence="3 4" key="1">
    <citation type="submission" date="2024-09" db="EMBL/GenBank/DDBJ databases">
        <authorList>
            <person name="Sun Q."/>
            <person name="Mori K."/>
        </authorList>
    </citation>
    <scope>NUCLEOTIDE SEQUENCE [LARGE SCALE GENOMIC DNA]</scope>
    <source>
        <strain evidence="3 4">JCM 3324</strain>
    </source>
</reference>
<proteinExistence type="inferred from homology"/>
<dbReference type="Proteomes" id="UP001589568">
    <property type="component" value="Unassembled WGS sequence"/>
</dbReference>
<dbReference type="SUPFAM" id="SSF48264">
    <property type="entry name" value="Cytochrome P450"/>
    <property type="match status" value="1"/>
</dbReference>
<dbReference type="RefSeq" id="WP_379482468.1">
    <property type="nucleotide sequence ID" value="NZ_JBHMCF010000003.1"/>
</dbReference>
<evidence type="ECO:0000313" key="3">
    <source>
        <dbReference type="EMBL" id="MFB9468127.1"/>
    </source>
</evidence>
<comment type="similarity">
    <text evidence="1">Belongs to the cytochrome P450 family.</text>
</comment>
<gene>
    <name evidence="3" type="ORF">ACFFR3_01340</name>
</gene>
<feature type="region of interest" description="Disordered" evidence="2">
    <location>
        <begin position="195"/>
        <end position="233"/>
    </location>
</feature>
<dbReference type="InterPro" id="IPR036396">
    <property type="entry name" value="Cyt_P450_sf"/>
</dbReference>
<evidence type="ECO:0000256" key="2">
    <source>
        <dbReference type="SAM" id="MobiDB-lite"/>
    </source>
</evidence>
<evidence type="ECO:0000256" key="1">
    <source>
        <dbReference type="ARBA" id="ARBA00010617"/>
    </source>
</evidence>
<dbReference type="Pfam" id="PF00067">
    <property type="entry name" value="p450"/>
    <property type="match status" value="1"/>
</dbReference>
<dbReference type="Gene3D" id="1.10.630.10">
    <property type="entry name" value="Cytochrome P450"/>
    <property type="match status" value="1"/>
</dbReference>